<proteinExistence type="inferred from homology"/>
<feature type="domain" description="SUF system FeS cluster assembly SufBD N-terminal" evidence="3">
    <location>
        <begin position="4"/>
        <end position="167"/>
    </location>
</feature>
<dbReference type="EMBL" id="VSKK01000001">
    <property type="protein sequence ID" value="TYB78926.1"/>
    <property type="molecule type" value="Genomic_DNA"/>
</dbReference>
<dbReference type="Proteomes" id="UP000323720">
    <property type="component" value="Unassembled WGS sequence"/>
</dbReference>
<name>A0A5D0RDB6_9FLAO</name>
<protein>
    <submittedName>
        <fullName evidence="4">Fe-S cluster assembly protein SufD</fullName>
    </submittedName>
</protein>
<dbReference type="InterPro" id="IPR045595">
    <property type="entry name" value="SufBD_N"/>
</dbReference>
<comment type="caution">
    <text evidence="4">The sequence shown here is derived from an EMBL/GenBank/DDBJ whole genome shotgun (WGS) entry which is preliminary data.</text>
</comment>
<reference evidence="4 5" key="1">
    <citation type="submission" date="2019-08" db="EMBL/GenBank/DDBJ databases">
        <title>Genomes of Antarctic Bizionia species.</title>
        <authorList>
            <person name="Bowman J.P."/>
        </authorList>
    </citation>
    <scope>NUCLEOTIDE SEQUENCE [LARGE SCALE GENOMIC DNA]</scope>
    <source>
        <strain evidence="4 5">ADA-4</strain>
    </source>
</reference>
<keyword evidence="5" id="KW-1185">Reference proteome</keyword>
<dbReference type="PANTHER" id="PTHR43575:SF1">
    <property type="entry name" value="PROTEIN ABCI7, CHLOROPLASTIC"/>
    <property type="match status" value="1"/>
</dbReference>
<dbReference type="NCBIfam" id="TIGR01981">
    <property type="entry name" value="sufD"/>
    <property type="match status" value="1"/>
</dbReference>
<evidence type="ECO:0000259" key="3">
    <source>
        <dbReference type="Pfam" id="PF19295"/>
    </source>
</evidence>
<evidence type="ECO:0000313" key="4">
    <source>
        <dbReference type="EMBL" id="TYB78926.1"/>
    </source>
</evidence>
<dbReference type="InterPro" id="IPR055346">
    <property type="entry name" value="Fe-S_cluster_assembly_SufBD"/>
</dbReference>
<evidence type="ECO:0000259" key="2">
    <source>
        <dbReference type="Pfam" id="PF01458"/>
    </source>
</evidence>
<dbReference type="RefSeq" id="WP_148402663.1">
    <property type="nucleotide sequence ID" value="NZ_VSKK01000001.1"/>
</dbReference>
<dbReference type="InterPro" id="IPR037284">
    <property type="entry name" value="SUF_FeS_clus_asmbl_SufBD_sf"/>
</dbReference>
<dbReference type="InterPro" id="IPR000825">
    <property type="entry name" value="SUF_FeS_clus_asmbl_SufBD_core"/>
</dbReference>
<feature type="domain" description="SUF system FeS cluster assembly SufBD core" evidence="2">
    <location>
        <begin position="174"/>
        <end position="404"/>
    </location>
</feature>
<organism evidence="4 5">
    <name type="scientific">Bizionia myxarmorum</name>
    <dbReference type="NCBI Taxonomy" id="291186"/>
    <lineage>
        <taxon>Bacteria</taxon>
        <taxon>Pseudomonadati</taxon>
        <taxon>Bacteroidota</taxon>
        <taxon>Flavobacteriia</taxon>
        <taxon>Flavobacteriales</taxon>
        <taxon>Flavobacteriaceae</taxon>
        <taxon>Bizionia</taxon>
    </lineage>
</organism>
<dbReference type="Pfam" id="PF01458">
    <property type="entry name" value="SUFBD_core"/>
    <property type="match status" value="1"/>
</dbReference>
<dbReference type="InterPro" id="IPR011542">
    <property type="entry name" value="SUF_FeS_clus_asmbl_SufD"/>
</dbReference>
<evidence type="ECO:0000313" key="5">
    <source>
        <dbReference type="Proteomes" id="UP000323720"/>
    </source>
</evidence>
<dbReference type="Pfam" id="PF19295">
    <property type="entry name" value="SufBD_N"/>
    <property type="match status" value="1"/>
</dbReference>
<dbReference type="OrthoDB" id="9768262at2"/>
<accession>A0A5D0RDB6</accession>
<dbReference type="AlphaFoldDB" id="A0A5D0RDB6"/>
<comment type="similarity">
    <text evidence="1">Belongs to the iron-sulfur cluster assembly SufBD family.</text>
</comment>
<dbReference type="GO" id="GO:0016226">
    <property type="term" value="P:iron-sulfur cluster assembly"/>
    <property type="evidence" value="ECO:0007669"/>
    <property type="project" value="InterPro"/>
</dbReference>
<dbReference type="SUPFAM" id="SSF101960">
    <property type="entry name" value="Stabilizer of iron transporter SufD"/>
    <property type="match status" value="1"/>
</dbReference>
<evidence type="ECO:0000256" key="1">
    <source>
        <dbReference type="ARBA" id="ARBA00043967"/>
    </source>
</evidence>
<sequence>MELKEKLVSSFMAFEDRIDIDSPVHDIRSEAMKTFETDGFPGKKNEDWKYTSLKSVLKHDYSVFPKQENHIDYQQVKKYFIHDIDTYKIVFVDGKYSSYLSETTHEGIDVCLMSSALNKPKYRLIIENYFNKIAGKDSITSLNTAFSQEGAYIHIPKNKLVAKPIQIIHFATGNESALMLQPRNLIVVDENSHVQIVERHQSLTENPVLTNSVTEIYANKRAIVDYYKIQNDNEHASLIDNTFINQRQESFASLHTFSFGGKLTRNNLSFFQNGERVDSTLKGVTIIGGKQHVDHNTLVHHIEPNCESHQDYKGIFADSSTGVFNGKVLVNKEAQKTNAFQANNNILVSDKASINTKPQLEIFADDVKCSHGCTIGQLDETAMFYMRSRGIPEKEAKALLMFAFSNNVLSSVKIPEIKERITKIIAHKLGVNIGFDL</sequence>
<dbReference type="PANTHER" id="PTHR43575">
    <property type="entry name" value="PROTEIN ABCI7, CHLOROPLASTIC"/>
    <property type="match status" value="1"/>
</dbReference>
<gene>
    <name evidence="4" type="primary">sufD</name>
    <name evidence="4" type="ORF">ES674_03895</name>
</gene>